<dbReference type="EMBL" id="NJHN03000106">
    <property type="protein sequence ID" value="KAH9414643.1"/>
    <property type="molecule type" value="Genomic_DNA"/>
</dbReference>
<reference evidence="1 2" key="2">
    <citation type="journal article" date="2022" name="Mol. Biol. Evol.">
        <title>Comparative Genomics Reveals Insights into the Divergent Evolution of Astigmatic Mites and Household Pest Adaptations.</title>
        <authorList>
            <person name="Xiong Q."/>
            <person name="Wan A.T."/>
            <person name="Liu X."/>
            <person name="Fung C.S."/>
            <person name="Xiao X."/>
            <person name="Malainual N."/>
            <person name="Hou J."/>
            <person name="Wang L."/>
            <person name="Wang M."/>
            <person name="Yang K.Y."/>
            <person name="Cui Y."/>
            <person name="Leung E.L."/>
            <person name="Nong W."/>
            <person name="Shin S.K."/>
            <person name="Au S.W."/>
            <person name="Jeong K.Y."/>
            <person name="Chew F.T."/>
            <person name="Hui J.H."/>
            <person name="Leung T.F."/>
            <person name="Tungtrongchitr A."/>
            <person name="Zhong N."/>
            <person name="Liu Z."/>
            <person name="Tsui S.K."/>
        </authorList>
    </citation>
    <scope>NUCLEOTIDE SEQUENCE [LARGE SCALE GENOMIC DNA]</scope>
    <source>
        <strain evidence="1">Derp</strain>
    </source>
</reference>
<dbReference type="Proteomes" id="UP000887458">
    <property type="component" value="Unassembled WGS sequence"/>
</dbReference>
<proteinExistence type="predicted"/>
<evidence type="ECO:0000313" key="1">
    <source>
        <dbReference type="EMBL" id="KAH9414643.1"/>
    </source>
</evidence>
<gene>
    <name evidence="1" type="ORF">DERP_014150</name>
</gene>
<protein>
    <submittedName>
        <fullName evidence="1">Uncharacterized protein</fullName>
    </submittedName>
</protein>
<keyword evidence="2" id="KW-1185">Reference proteome</keyword>
<comment type="caution">
    <text evidence="1">The sequence shown here is derived from an EMBL/GenBank/DDBJ whole genome shotgun (WGS) entry which is preliminary data.</text>
</comment>
<accession>A0ABQ8IWH8</accession>
<sequence length="132" mass="15482">MNNLNDTQDLIESQYKMIALFEVLFAIERYIRDPDPAIIAELEEKTLELPSHRLLTGITLLLIQSIIREYILEPQSFDGQADFMSQVLNAVHNVRGAMTESEIRELMDFILELVERYTPILRRHRDRLARQP</sequence>
<evidence type="ECO:0000313" key="2">
    <source>
        <dbReference type="Proteomes" id="UP000887458"/>
    </source>
</evidence>
<reference evidence="1 2" key="1">
    <citation type="journal article" date="2018" name="J. Allergy Clin. Immunol.">
        <title>High-quality assembly of Dermatophagoides pteronyssinus genome and transcriptome reveals a wide range of novel allergens.</title>
        <authorList>
            <person name="Liu X.Y."/>
            <person name="Yang K.Y."/>
            <person name="Wang M.Q."/>
            <person name="Kwok J.S."/>
            <person name="Zeng X."/>
            <person name="Yang Z."/>
            <person name="Xiao X.J."/>
            <person name="Lau C.P."/>
            <person name="Li Y."/>
            <person name="Huang Z.M."/>
            <person name="Ba J.G."/>
            <person name="Yim A.K."/>
            <person name="Ouyang C.Y."/>
            <person name="Ngai S.M."/>
            <person name="Chan T.F."/>
            <person name="Leung E.L."/>
            <person name="Liu L."/>
            <person name="Liu Z.G."/>
            <person name="Tsui S.K."/>
        </authorList>
    </citation>
    <scope>NUCLEOTIDE SEQUENCE [LARGE SCALE GENOMIC DNA]</scope>
    <source>
        <strain evidence="1">Derp</strain>
    </source>
</reference>
<organism evidence="1 2">
    <name type="scientific">Dermatophagoides pteronyssinus</name>
    <name type="common">European house dust mite</name>
    <dbReference type="NCBI Taxonomy" id="6956"/>
    <lineage>
        <taxon>Eukaryota</taxon>
        <taxon>Metazoa</taxon>
        <taxon>Ecdysozoa</taxon>
        <taxon>Arthropoda</taxon>
        <taxon>Chelicerata</taxon>
        <taxon>Arachnida</taxon>
        <taxon>Acari</taxon>
        <taxon>Acariformes</taxon>
        <taxon>Sarcoptiformes</taxon>
        <taxon>Astigmata</taxon>
        <taxon>Psoroptidia</taxon>
        <taxon>Analgoidea</taxon>
        <taxon>Pyroglyphidae</taxon>
        <taxon>Dermatophagoidinae</taxon>
        <taxon>Dermatophagoides</taxon>
    </lineage>
</organism>
<name>A0ABQ8IWH8_DERPT</name>